<dbReference type="Proteomes" id="UP000790787">
    <property type="component" value="Chromosome 17"/>
</dbReference>
<name>A0AC58T3Z0_TOBAC</name>
<organism evidence="1 2">
    <name type="scientific">Nicotiana tabacum</name>
    <name type="common">Common tobacco</name>
    <dbReference type="NCBI Taxonomy" id="4097"/>
    <lineage>
        <taxon>Eukaryota</taxon>
        <taxon>Viridiplantae</taxon>
        <taxon>Streptophyta</taxon>
        <taxon>Embryophyta</taxon>
        <taxon>Tracheophyta</taxon>
        <taxon>Spermatophyta</taxon>
        <taxon>Magnoliopsida</taxon>
        <taxon>eudicotyledons</taxon>
        <taxon>Gunneridae</taxon>
        <taxon>Pentapetalae</taxon>
        <taxon>asterids</taxon>
        <taxon>lamiids</taxon>
        <taxon>Solanales</taxon>
        <taxon>Solanaceae</taxon>
        <taxon>Nicotianoideae</taxon>
        <taxon>Nicotianeae</taxon>
        <taxon>Nicotiana</taxon>
    </lineage>
</organism>
<dbReference type="RefSeq" id="XP_075091953.1">
    <property type="nucleotide sequence ID" value="XM_075235852.1"/>
</dbReference>
<keyword evidence="1" id="KW-1185">Reference proteome</keyword>
<protein>
    <submittedName>
        <fullName evidence="2">Uncharacterized protein LOC142172084</fullName>
    </submittedName>
</protein>
<evidence type="ECO:0000313" key="1">
    <source>
        <dbReference type="Proteomes" id="UP000790787"/>
    </source>
</evidence>
<gene>
    <name evidence="2" type="primary">LOC142172084</name>
</gene>
<accession>A0AC58T3Z0</accession>
<sequence length="532" mass="60112">MTIADYFSKLKYLWDEFDALMPCPGCPCPESKKYSQHFEAHRLMQFLVGLNETYAQARSQIMMMSHVPSINKAYSLLVDQESQRSLATCQQSMLVTEGIESTALYSNIGNGASGGNYKFKKSQVQCEYCHCKGHIKENCYKLIGYPPDFKTQRKGPASTPSLYINGASGVDFTARDTTHRNTQPHCELTQANAVYQQNKGGYSCVYPQQQAPNIVPPPQSHSTLAFFTKEQYQQILQLLSKGNEEAPGSSSRLAATCTLTLMTNFVNKKWIIDTGASNHTTSRIDMLNSHSSINKGNKNIVHLPNGEMVYVTHKGEATILKDHTISNMMISTVVSNEFTCLLTTLGIMHQSSCVYTPQQNIVVERKHRTILEMARCLRFQASIPLRFWGECVTTIVYLINRLPFKVIGYNKPFEVLYLHLPSLHHLRVFGCLCYASSPKVHDKFSPRAIPTVLMGHSSTQKRYILYDLSSRTFLVNKNVIFQENIYPLKHIKQVGNPLFPVLEFVLVALDNSVTPYYSSLKCDTILFSSLRR</sequence>
<evidence type="ECO:0000313" key="2">
    <source>
        <dbReference type="RefSeq" id="XP_075091953.1"/>
    </source>
</evidence>
<reference evidence="2" key="2">
    <citation type="submission" date="2025-08" db="UniProtKB">
        <authorList>
            <consortium name="RefSeq"/>
        </authorList>
    </citation>
    <scope>IDENTIFICATION</scope>
    <source>
        <tissue evidence="2">Leaf</tissue>
    </source>
</reference>
<reference evidence="1" key="1">
    <citation type="journal article" date="2014" name="Nat. Commun.">
        <title>The tobacco genome sequence and its comparison with those of tomato and potato.</title>
        <authorList>
            <person name="Sierro N."/>
            <person name="Battey J.N."/>
            <person name="Ouadi S."/>
            <person name="Bakaher N."/>
            <person name="Bovet L."/>
            <person name="Willig A."/>
            <person name="Goepfert S."/>
            <person name="Peitsch M.C."/>
            <person name="Ivanov N.V."/>
        </authorList>
    </citation>
    <scope>NUCLEOTIDE SEQUENCE [LARGE SCALE GENOMIC DNA]</scope>
</reference>
<proteinExistence type="predicted"/>